<sequence>MLTETSLCRINALLSTPRVTVPSPPLATHEQGLEDEEDEDAAAPEKRMESTASLTIWWCPRLLGGEVPAEFCSQRPLHDEILIEFDHCAWSGTSFWNGKFCSWASFVVFLDMESRGEGERAK</sequence>
<protein>
    <submittedName>
        <fullName evidence="2">Uncharacterized protein</fullName>
    </submittedName>
</protein>
<name>A0AAV6UB30_9ARAC</name>
<reference evidence="2 3" key="1">
    <citation type="journal article" date="2022" name="Nat. Ecol. Evol.">
        <title>A masculinizing supergene underlies an exaggerated male reproductive morph in a spider.</title>
        <authorList>
            <person name="Hendrickx F."/>
            <person name="De Corte Z."/>
            <person name="Sonet G."/>
            <person name="Van Belleghem S.M."/>
            <person name="Kostlbacher S."/>
            <person name="Vangestel C."/>
        </authorList>
    </citation>
    <scope>NUCLEOTIDE SEQUENCE [LARGE SCALE GENOMIC DNA]</scope>
    <source>
        <strain evidence="2">W744_W776</strain>
    </source>
</reference>
<comment type="caution">
    <text evidence="2">The sequence shown here is derived from an EMBL/GenBank/DDBJ whole genome shotgun (WGS) entry which is preliminary data.</text>
</comment>
<evidence type="ECO:0000256" key="1">
    <source>
        <dbReference type="SAM" id="MobiDB-lite"/>
    </source>
</evidence>
<organism evidence="2 3">
    <name type="scientific">Oedothorax gibbosus</name>
    <dbReference type="NCBI Taxonomy" id="931172"/>
    <lineage>
        <taxon>Eukaryota</taxon>
        <taxon>Metazoa</taxon>
        <taxon>Ecdysozoa</taxon>
        <taxon>Arthropoda</taxon>
        <taxon>Chelicerata</taxon>
        <taxon>Arachnida</taxon>
        <taxon>Araneae</taxon>
        <taxon>Araneomorphae</taxon>
        <taxon>Entelegynae</taxon>
        <taxon>Araneoidea</taxon>
        <taxon>Linyphiidae</taxon>
        <taxon>Erigoninae</taxon>
        <taxon>Oedothorax</taxon>
    </lineage>
</organism>
<accession>A0AAV6UB30</accession>
<dbReference type="AlphaFoldDB" id="A0AAV6UB30"/>
<evidence type="ECO:0000313" key="3">
    <source>
        <dbReference type="Proteomes" id="UP000827092"/>
    </source>
</evidence>
<dbReference type="EMBL" id="JAFNEN010000508">
    <property type="protein sequence ID" value="KAG8181545.1"/>
    <property type="molecule type" value="Genomic_DNA"/>
</dbReference>
<keyword evidence="3" id="KW-1185">Reference proteome</keyword>
<dbReference type="Proteomes" id="UP000827092">
    <property type="component" value="Unassembled WGS sequence"/>
</dbReference>
<proteinExistence type="predicted"/>
<feature type="compositionally biased region" description="Acidic residues" evidence="1">
    <location>
        <begin position="33"/>
        <end position="42"/>
    </location>
</feature>
<feature type="region of interest" description="Disordered" evidence="1">
    <location>
        <begin position="19"/>
        <end position="48"/>
    </location>
</feature>
<gene>
    <name evidence="2" type="ORF">JTE90_025191</name>
</gene>
<evidence type="ECO:0000313" key="2">
    <source>
        <dbReference type="EMBL" id="KAG8181545.1"/>
    </source>
</evidence>